<dbReference type="InterPro" id="IPR018062">
    <property type="entry name" value="HTH_AraC-typ_CS"/>
</dbReference>
<evidence type="ECO:0000256" key="3">
    <source>
        <dbReference type="ARBA" id="ARBA00023163"/>
    </source>
</evidence>
<keyword evidence="6" id="KW-1185">Reference proteome</keyword>
<dbReference type="AlphaFoldDB" id="A0A1N7N8R6"/>
<dbReference type="InterPro" id="IPR020449">
    <property type="entry name" value="Tscrpt_reg_AraC-type_HTH"/>
</dbReference>
<feature type="domain" description="HTH araC/xylS-type" evidence="4">
    <location>
        <begin position="193"/>
        <end position="291"/>
    </location>
</feature>
<dbReference type="InterPro" id="IPR009057">
    <property type="entry name" value="Homeodomain-like_sf"/>
</dbReference>
<dbReference type="CDD" id="cd06999">
    <property type="entry name" value="cupin_HpaA-like_N"/>
    <property type="match status" value="1"/>
</dbReference>
<evidence type="ECO:0000256" key="1">
    <source>
        <dbReference type="ARBA" id="ARBA00023015"/>
    </source>
</evidence>
<dbReference type="PANTHER" id="PTHR43280:SF32">
    <property type="entry name" value="TRANSCRIPTIONAL REGULATORY PROTEIN"/>
    <property type="match status" value="1"/>
</dbReference>
<dbReference type="SUPFAM" id="SSF46689">
    <property type="entry name" value="Homeodomain-like"/>
    <property type="match status" value="1"/>
</dbReference>
<accession>A0A1N7N8R6</accession>
<dbReference type="InterPro" id="IPR018060">
    <property type="entry name" value="HTH_AraC"/>
</dbReference>
<dbReference type="PROSITE" id="PS01124">
    <property type="entry name" value="HTH_ARAC_FAMILY_2"/>
    <property type="match status" value="1"/>
</dbReference>
<dbReference type="OrthoDB" id="9814125at2"/>
<dbReference type="EMBL" id="FTOQ01000007">
    <property type="protein sequence ID" value="SIS94722.1"/>
    <property type="molecule type" value="Genomic_DNA"/>
</dbReference>
<dbReference type="PRINTS" id="PR00032">
    <property type="entry name" value="HTHARAC"/>
</dbReference>
<evidence type="ECO:0000313" key="5">
    <source>
        <dbReference type="EMBL" id="SIS94722.1"/>
    </source>
</evidence>
<dbReference type="GO" id="GO:0003700">
    <property type="term" value="F:DNA-binding transcription factor activity"/>
    <property type="evidence" value="ECO:0007669"/>
    <property type="project" value="InterPro"/>
</dbReference>
<evidence type="ECO:0000313" key="6">
    <source>
        <dbReference type="Proteomes" id="UP000186684"/>
    </source>
</evidence>
<dbReference type="PROSITE" id="PS00041">
    <property type="entry name" value="HTH_ARAC_FAMILY_1"/>
    <property type="match status" value="1"/>
</dbReference>
<dbReference type="RefSeq" id="WP_076448419.1">
    <property type="nucleotide sequence ID" value="NZ_FTOQ01000007.1"/>
</dbReference>
<dbReference type="PANTHER" id="PTHR43280">
    <property type="entry name" value="ARAC-FAMILY TRANSCRIPTIONAL REGULATOR"/>
    <property type="match status" value="1"/>
</dbReference>
<proteinExistence type="predicted"/>
<keyword evidence="1" id="KW-0805">Transcription regulation</keyword>
<dbReference type="Gene3D" id="1.10.10.60">
    <property type="entry name" value="Homeodomain-like"/>
    <property type="match status" value="1"/>
</dbReference>
<dbReference type="SMART" id="SM00342">
    <property type="entry name" value="HTH_ARAC"/>
    <property type="match status" value="1"/>
</dbReference>
<evidence type="ECO:0000256" key="2">
    <source>
        <dbReference type="ARBA" id="ARBA00023125"/>
    </source>
</evidence>
<dbReference type="GO" id="GO:0043565">
    <property type="term" value="F:sequence-specific DNA binding"/>
    <property type="evidence" value="ECO:0007669"/>
    <property type="project" value="InterPro"/>
</dbReference>
<dbReference type="STRING" id="633194.SAMN05421759_10778"/>
<reference evidence="6" key="1">
    <citation type="submission" date="2017-01" db="EMBL/GenBank/DDBJ databases">
        <authorList>
            <person name="Varghese N."/>
            <person name="Submissions S."/>
        </authorList>
    </citation>
    <scope>NUCLEOTIDE SEQUENCE [LARGE SCALE GENOMIC DNA]</scope>
    <source>
        <strain evidence="6">DSM 29430</strain>
    </source>
</reference>
<dbReference type="InterPro" id="IPR047264">
    <property type="entry name" value="Cupin_HpaA-like_N"/>
</dbReference>
<name>A0A1N7N8R6_9RHOB</name>
<gene>
    <name evidence="5" type="ORF">SAMN05421759_10778</name>
</gene>
<dbReference type="Proteomes" id="UP000186684">
    <property type="component" value="Unassembled WGS sequence"/>
</dbReference>
<organism evidence="5 6">
    <name type="scientific">Roseivivax lentus</name>
    <dbReference type="NCBI Taxonomy" id="633194"/>
    <lineage>
        <taxon>Bacteria</taxon>
        <taxon>Pseudomonadati</taxon>
        <taxon>Pseudomonadota</taxon>
        <taxon>Alphaproteobacteria</taxon>
        <taxon>Rhodobacterales</taxon>
        <taxon>Roseobacteraceae</taxon>
        <taxon>Roseivivax</taxon>
    </lineage>
</organism>
<keyword evidence="2" id="KW-0238">DNA-binding</keyword>
<sequence>MPSRIPTFELYGELLSGEITEPLHHETIRERSDPLGWTIRMHRHARLAQIFLFRTPGVEIAADEIAFRTTGPTLLMMPPGAAHGFRFPVGTEGDVVSLAMAALDPDTRARFDRLTQGGAVILLPDTARHFDRITELLGQVRAVFGAITAERGPLLAALARLIVLYAGAEPAPVTGRAASAPRTEQTRHEAQAQAFCAAVEEGFAEDRGVDEYARALGISAPHLTRLCRRILGAPPKAIIRQRRMVEARRLLQFTRHAIADIALRSGFHDTGYFSRAFKAETGMTPSEFRQRHGA</sequence>
<keyword evidence="3" id="KW-0804">Transcription</keyword>
<protein>
    <submittedName>
        <fullName evidence="5">Transcriptional regulator, AraC family</fullName>
    </submittedName>
</protein>
<evidence type="ECO:0000259" key="4">
    <source>
        <dbReference type="PROSITE" id="PS01124"/>
    </source>
</evidence>
<dbReference type="Pfam" id="PF12833">
    <property type="entry name" value="HTH_18"/>
    <property type="match status" value="1"/>
</dbReference>